<name>A0ABP4V169_9ACTN</name>
<dbReference type="SUPFAM" id="SSF48264">
    <property type="entry name" value="Cytochrome P450"/>
    <property type="match status" value="1"/>
</dbReference>
<comment type="caution">
    <text evidence="8">The sequence shown here is derived from an EMBL/GenBank/DDBJ whole genome shotgun (WGS) entry which is preliminary data.</text>
</comment>
<evidence type="ECO:0000256" key="4">
    <source>
        <dbReference type="ARBA" id="ARBA00023002"/>
    </source>
</evidence>
<dbReference type="InterPro" id="IPR001128">
    <property type="entry name" value="Cyt_P450"/>
</dbReference>
<keyword evidence="2 7" id="KW-0349">Heme</keyword>
<accession>A0ABP4V169</accession>
<sequence>MHKTRLPNGLTVWMVTGHDDVRAVLTDPRISKDLRNGRTALAAAGFDLPDDEDGADMNHADPPVHTRLRSLVARVFTGRRVRDLEPWIQRLADELVDGFGNDGLGNDRAVDLIAAYAAPLPVTVICELLGVPAHDRALVRQLSTRLFAEENTSGQDLRGYIADLVREKRQRPDGALLSDLVEVSDGGDRLSAAELASMTFLLLVAGHETTVNLIGNGVHALLTNPGQRAMLAARPELLGSAVEEFLRYDPPVRHGTFRCAVENVEIGDETIPAGAVVVVDLAAANRDARQYMDPNDLAISRKVSGHLAFGHGIHHCVGAPLARTQGRIAIATLLRRLPAMTLAGPPSRRTAGIMSGFGTLPVAW</sequence>
<dbReference type="Proteomes" id="UP001500618">
    <property type="component" value="Unassembled WGS sequence"/>
</dbReference>
<keyword evidence="3 7" id="KW-0479">Metal-binding</keyword>
<keyword evidence="4 7" id="KW-0560">Oxidoreductase</keyword>
<dbReference type="CDD" id="cd11029">
    <property type="entry name" value="CYP107-like"/>
    <property type="match status" value="1"/>
</dbReference>
<evidence type="ECO:0000313" key="8">
    <source>
        <dbReference type="EMBL" id="GAA1715898.1"/>
    </source>
</evidence>
<evidence type="ECO:0000256" key="6">
    <source>
        <dbReference type="ARBA" id="ARBA00023033"/>
    </source>
</evidence>
<organism evidence="8 9">
    <name type="scientific">Fodinicola feengrottensis</name>
    <dbReference type="NCBI Taxonomy" id="435914"/>
    <lineage>
        <taxon>Bacteria</taxon>
        <taxon>Bacillati</taxon>
        <taxon>Actinomycetota</taxon>
        <taxon>Actinomycetes</taxon>
        <taxon>Mycobacteriales</taxon>
        <taxon>Fodinicola</taxon>
    </lineage>
</organism>
<dbReference type="InterPro" id="IPR002397">
    <property type="entry name" value="Cyt_P450_B"/>
</dbReference>
<keyword evidence="5 7" id="KW-0408">Iron</keyword>
<comment type="similarity">
    <text evidence="1 7">Belongs to the cytochrome P450 family.</text>
</comment>
<evidence type="ECO:0000256" key="5">
    <source>
        <dbReference type="ARBA" id="ARBA00023004"/>
    </source>
</evidence>
<dbReference type="PANTHER" id="PTHR46696">
    <property type="entry name" value="P450, PUTATIVE (EUROFUNG)-RELATED"/>
    <property type="match status" value="1"/>
</dbReference>
<reference evidence="9" key="1">
    <citation type="journal article" date="2019" name="Int. J. Syst. Evol. Microbiol.">
        <title>The Global Catalogue of Microorganisms (GCM) 10K type strain sequencing project: providing services to taxonomists for standard genome sequencing and annotation.</title>
        <authorList>
            <consortium name="The Broad Institute Genomics Platform"/>
            <consortium name="The Broad Institute Genome Sequencing Center for Infectious Disease"/>
            <person name="Wu L."/>
            <person name="Ma J."/>
        </authorList>
    </citation>
    <scope>NUCLEOTIDE SEQUENCE [LARGE SCALE GENOMIC DNA]</scope>
    <source>
        <strain evidence="9">JCM 14718</strain>
    </source>
</reference>
<dbReference type="InterPro" id="IPR036396">
    <property type="entry name" value="Cyt_P450_sf"/>
</dbReference>
<dbReference type="RefSeq" id="WP_344314885.1">
    <property type="nucleotide sequence ID" value="NZ_BAAANY010000040.1"/>
</dbReference>
<dbReference type="PROSITE" id="PS00086">
    <property type="entry name" value="CYTOCHROME_P450"/>
    <property type="match status" value="1"/>
</dbReference>
<dbReference type="InterPro" id="IPR017972">
    <property type="entry name" value="Cyt_P450_CS"/>
</dbReference>
<evidence type="ECO:0000256" key="3">
    <source>
        <dbReference type="ARBA" id="ARBA00022723"/>
    </source>
</evidence>
<proteinExistence type="inferred from homology"/>
<evidence type="ECO:0000256" key="7">
    <source>
        <dbReference type="RuleBase" id="RU000461"/>
    </source>
</evidence>
<gene>
    <name evidence="8" type="ORF">GCM10009765_75820</name>
</gene>
<dbReference type="PANTHER" id="PTHR46696:SF1">
    <property type="entry name" value="CYTOCHROME P450 YJIB-RELATED"/>
    <property type="match status" value="1"/>
</dbReference>
<dbReference type="Pfam" id="PF00067">
    <property type="entry name" value="p450"/>
    <property type="match status" value="1"/>
</dbReference>
<dbReference type="EMBL" id="BAAANY010000040">
    <property type="protein sequence ID" value="GAA1715898.1"/>
    <property type="molecule type" value="Genomic_DNA"/>
</dbReference>
<keyword evidence="9" id="KW-1185">Reference proteome</keyword>
<dbReference type="PRINTS" id="PR00359">
    <property type="entry name" value="BP450"/>
</dbReference>
<evidence type="ECO:0000256" key="1">
    <source>
        <dbReference type="ARBA" id="ARBA00010617"/>
    </source>
</evidence>
<protein>
    <submittedName>
        <fullName evidence="8">Cytochrome P450</fullName>
    </submittedName>
</protein>
<evidence type="ECO:0000256" key="2">
    <source>
        <dbReference type="ARBA" id="ARBA00022617"/>
    </source>
</evidence>
<keyword evidence="6 7" id="KW-0503">Monooxygenase</keyword>
<dbReference type="Gene3D" id="1.10.630.10">
    <property type="entry name" value="Cytochrome P450"/>
    <property type="match status" value="1"/>
</dbReference>
<evidence type="ECO:0000313" key="9">
    <source>
        <dbReference type="Proteomes" id="UP001500618"/>
    </source>
</evidence>